<dbReference type="InterPro" id="IPR011889">
    <property type="entry name" value="Liste_lipo_26"/>
</dbReference>
<dbReference type="Proteomes" id="UP001321804">
    <property type="component" value="Chromosome"/>
</dbReference>
<evidence type="ECO:0000313" key="2">
    <source>
        <dbReference type="EMBL" id="BDR57457.1"/>
    </source>
</evidence>
<dbReference type="NCBIfam" id="TIGR02167">
    <property type="entry name" value="Liste_lipo_26"/>
    <property type="match status" value="4"/>
</dbReference>
<gene>
    <name evidence="2" type="ORF">KIMC2_20190</name>
    <name evidence="3" type="ORF">KIMC2_20680</name>
</gene>
<dbReference type="InterPro" id="IPR032675">
    <property type="entry name" value="LRR_dom_sf"/>
</dbReference>
<dbReference type="KEGG" id="xak:KIMC2_20680"/>
<accession>A0AAU9CU00</accession>
<keyword evidence="4" id="KW-1185">Reference proteome</keyword>
<dbReference type="SUPFAM" id="SSF52058">
    <property type="entry name" value="L domain-like"/>
    <property type="match status" value="1"/>
</dbReference>
<dbReference type="Gene3D" id="3.80.10.10">
    <property type="entry name" value="Ribonuclease Inhibitor"/>
    <property type="match status" value="1"/>
</dbReference>
<dbReference type="EMBL" id="AP026801">
    <property type="protein sequence ID" value="BDR57506.1"/>
    <property type="molecule type" value="Genomic_DNA"/>
</dbReference>
<dbReference type="KEGG" id="xak:KIMC2_20190"/>
<evidence type="ECO:0000256" key="1">
    <source>
        <dbReference type="SAM" id="Phobius"/>
    </source>
</evidence>
<name>A0AAU9CU00_9LACO</name>
<keyword evidence="1" id="KW-0812">Transmembrane</keyword>
<keyword evidence="1" id="KW-1133">Transmembrane helix</keyword>
<feature type="transmembrane region" description="Helical" evidence="1">
    <location>
        <begin position="12"/>
        <end position="29"/>
    </location>
</feature>
<proteinExistence type="predicted"/>
<sequence length="1031" mass="114090">MNLSWRNFKYFFEVLIGILIFIVALSWHLDLKAEDRSAEVSVNKSQKLTRDDSSKIDGRVVRNGDFRFKASITTTNDQSVVSLNWDSIDGATDGYIVQKNKSERDLDLESAWSNLPTNYDKKVKILNVYPPGGNFLKTWLDQTDPQTGQPISKNLISVDAIDFSTFNADPNSYLKDAAGNYKYDGIYFGSSDTNGGTTPGVNDLTAASKSLVSDFGNTGRSLIFGHDTVTLTHPYLGSFAGNLGLEFGSSLPAGMTVTGLHFPSSSKVAFARKGSLISYPYQFTPEQILNIMPAHTSYQFYKYKSGALRWMQFSPPLSDLKTGTSMTNPDYLNDDSGNVVGDNNWYLVTKDNYAMIQTGHSTGSCTTDEAKIIANMIYYTSTLNMTTHGEDHEIDQDLTAPKAPYLASLNENNNNFRVNATDTGNDYFYRVKAKTATADKYSDMVKLTTAASGIKGYVYQIDSDPNGVAAPVKNAAGEVTNINLLPDVSGTSSATLNLTSITGTDQYLHIVAVDNNNNFDLSKSRTVKLNTTPWWTFQNGVLTIHPHQLNKTLDTSETVQDEDSWKWFPIWPWYSFRDEITKVVIEPGVSGIGDLSHLFYQLENVTEFVGITNLDTSQVTGIQSMFEWCKSISTVDFSGFDTRQVTDMSRVLRHCENVTSIRYGANFKTDNATDIGGFFESIKKMTTFDVSGFNTSNVEDMEDMFGGCDALISVDVSNFDTSKVKEMRFMFCNNASLKEVNLGNFNTSNLESMREMFVNDPALTKVTFGPDFKTDKVTNMMGLFRNCTSLPILDLSNFTINSGTNVDQMFANTPKLWQLTLGTDTKLSDLAGNDVGLVNPVRGTEINDETGKYYCTYSMWREVGVGTPHEPLGENKTAAQIVSDSKILSKTTTYVWDQLGSQRIRTTSDIDFGTHEGATRHHSYESTAQSLTVTDDRNGKSGNAWRIEAANSDMQNSSGKTISGNPLFYNDGSNEYNLTPVAQTIYSGTRSTNLEDSKTISWNLIFKAAAKDIPEAGHYSSTVTFTLVNVP</sequence>
<keyword evidence="1" id="KW-0472">Membrane</keyword>
<protein>
    <recommendedName>
        <fullName evidence="5">Surface protein</fullName>
    </recommendedName>
</protein>
<reference evidence="2 4" key="1">
    <citation type="journal article" date="2023" name="Microbiol. Spectr.">
        <title>Symbiosis of Carpenter Bees with Uncharacterized Lactic Acid Bacteria Showing NAD Auxotrophy.</title>
        <authorList>
            <person name="Kawasaki S."/>
            <person name="Ozawa K."/>
            <person name="Mori T."/>
            <person name="Yamamoto A."/>
            <person name="Ito M."/>
            <person name="Ohkuma M."/>
            <person name="Sakamoto M."/>
            <person name="Matsutani M."/>
        </authorList>
    </citation>
    <scope>NUCLEOTIDE SEQUENCE [LARGE SCALE GENOMIC DNA]</scope>
    <source>
        <strain evidence="2 4">KimC2</strain>
    </source>
</reference>
<dbReference type="InterPro" id="IPR005046">
    <property type="entry name" value="DUF285"/>
</dbReference>
<dbReference type="AlphaFoldDB" id="A0AAU9CU00"/>
<dbReference type="RefSeq" id="WP_317696569.1">
    <property type="nucleotide sequence ID" value="NZ_AP026801.1"/>
</dbReference>
<evidence type="ECO:0000313" key="3">
    <source>
        <dbReference type="EMBL" id="BDR57506.1"/>
    </source>
</evidence>
<organism evidence="2 4">
    <name type="scientific">Xylocopilactobacillus apis</name>
    <dbReference type="NCBI Taxonomy" id="2932183"/>
    <lineage>
        <taxon>Bacteria</taxon>
        <taxon>Bacillati</taxon>
        <taxon>Bacillota</taxon>
        <taxon>Bacilli</taxon>
        <taxon>Lactobacillales</taxon>
        <taxon>Lactobacillaceae</taxon>
        <taxon>Xylocopilactobacillus</taxon>
    </lineage>
</organism>
<evidence type="ECO:0008006" key="5">
    <source>
        <dbReference type="Google" id="ProtNLM"/>
    </source>
</evidence>
<dbReference type="EMBL" id="AP026801">
    <property type="protein sequence ID" value="BDR57457.1"/>
    <property type="molecule type" value="Genomic_DNA"/>
</dbReference>
<evidence type="ECO:0000313" key="4">
    <source>
        <dbReference type="Proteomes" id="UP001321804"/>
    </source>
</evidence>
<dbReference type="Pfam" id="PF03382">
    <property type="entry name" value="DUF285"/>
    <property type="match status" value="1"/>
</dbReference>